<keyword evidence="4" id="KW-0521">NADP</keyword>
<dbReference type="InterPro" id="IPR028614">
    <property type="entry name" value="GDP_fucose/colitose_synth"/>
</dbReference>
<feature type="domain" description="NAD-dependent epimerase/dehydratase" evidence="7">
    <location>
        <begin position="11"/>
        <end position="238"/>
    </location>
</feature>
<dbReference type="GO" id="GO:0016853">
    <property type="term" value="F:isomerase activity"/>
    <property type="evidence" value="ECO:0007669"/>
    <property type="project" value="UniProtKB-KW"/>
</dbReference>
<reference evidence="8" key="1">
    <citation type="submission" date="2021-01" db="EMBL/GenBank/DDBJ databases">
        <authorList>
            <person name="Corre E."/>
            <person name="Pelletier E."/>
            <person name="Niang G."/>
            <person name="Scheremetjew M."/>
            <person name="Finn R."/>
            <person name="Kale V."/>
            <person name="Holt S."/>
            <person name="Cochrane G."/>
            <person name="Meng A."/>
            <person name="Brown T."/>
            <person name="Cohen L."/>
        </authorList>
    </citation>
    <scope>NUCLEOTIDE SEQUENCE</scope>
    <source>
        <strain evidence="8">CCMP1756</strain>
    </source>
</reference>
<evidence type="ECO:0000313" key="10">
    <source>
        <dbReference type="Proteomes" id="UP000789595"/>
    </source>
</evidence>
<dbReference type="InterPro" id="IPR036291">
    <property type="entry name" value="NAD(P)-bd_dom_sf"/>
</dbReference>
<protein>
    <recommendedName>
        <fullName evidence="3">GDP-L-fucose synthase</fullName>
        <ecNumber evidence="3">1.1.1.271</ecNumber>
    </recommendedName>
</protein>
<dbReference type="HAMAP" id="MF_00956">
    <property type="entry name" value="GDP_fucose_synth"/>
    <property type="match status" value="1"/>
</dbReference>
<keyword evidence="10" id="KW-1185">Reference proteome</keyword>
<comment type="pathway">
    <text evidence="1">Nucleotide-sugar biosynthesis; GDP-L-fucose biosynthesis via de novo pathway; GDP-L-fucose from GDP-alpha-D-mannose: step 2/2.</text>
</comment>
<keyword evidence="5" id="KW-0560">Oxidoreductase</keyword>
<name>A0A7S4EAF3_9STRA</name>
<evidence type="ECO:0000256" key="6">
    <source>
        <dbReference type="ARBA" id="ARBA00023235"/>
    </source>
</evidence>
<evidence type="ECO:0000313" key="9">
    <source>
        <dbReference type="EMBL" id="CAH0378654.1"/>
    </source>
</evidence>
<dbReference type="PANTHER" id="PTHR43238:SF1">
    <property type="entry name" value="GDP-L-FUCOSE SYNTHASE"/>
    <property type="match status" value="1"/>
</dbReference>
<dbReference type="SUPFAM" id="SSF51735">
    <property type="entry name" value="NAD(P)-binding Rossmann-fold domains"/>
    <property type="match status" value="1"/>
</dbReference>
<dbReference type="EC" id="1.1.1.271" evidence="3"/>
<dbReference type="GO" id="GO:0050577">
    <property type="term" value="F:GDP-L-fucose synthase activity"/>
    <property type="evidence" value="ECO:0007669"/>
    <property type="project" value="UniProtKB-EC"/>
</dbReference>
<dbReference type="Pfam" id="PF01370">
    <property type="entry name" value="Epimerase"/>
    <property type="match status" value="1"/>
</dbReference>
<evidence type="ECO:0000256" key="5">
    <source>
        <dbReference type="ARBA" id="ARBA00023002"/>
    </source>
</evidence>
<accession>A0A7S4EAF3</accession>
<dbReference type="Gene3D" id="3.40.50.720">
    <property type="entry name" value="NAD(P)-binding Rossmann-like Domain"/>
    <property type="match status" value="1"/>
</dbReference>
<evidence type="ECO:0000256" key="1">
    <source>
        <dbReference type="ARBA" id="ARBA00004883"/>
    </source>
</evidence>
<dbReference type="UniPathway" id="UPA00128">
    <property type="reaction ID" value="UER00191"/>
</dbReference>
<gene>
    <name evidence="8" type="ORF">PCAL00307_LOCUS15341</name>
    <name evidence="9" type="ORF">PECAL_6P02500</name>
</gene>
<organism evidence="8">
    <name type="scientific">Pelagomonas calceolata</name>
    <dbReference type="NCBI Taxonomy" id="35677"/>
    <lineage>
        <taxon>Eukaryota</taxon>
        <taxon>Sar</taxon>
        <taxon>Stramenopiles</taxon>
        <taxon>Ochrophyta</taxon>
        <taxon>Pelagophyceae</taxon>
        <taxon>Pelagomonadales</taxon>
        <taxon>Pelagomonadaceae</taxon>
        <taxon>Pelagomonas</taxon>
    </lineage>
</organism>
<evidence type="ECO:0000313" key="8">
    <source>
        <dbReference type="EMBL" id="CAE0699905.1"/>
    </source>
</evidence>
<dbReference type="Gene3D" id="3.90.25.10">
    <property type="entry name" value="UDP-galactose 4-epimerase, domain 1"/>
    <property type="match status" value="1"/>
</dbReference>
<dbReference type="InterPro" id="IPR001509">
    <property type="entry name" value="Epimerase_deHydtase"/>
</dbReference>
<dbReference type="EMBL" id="HBIW01017791">
    <property type="protein sequence ID" value="CAE0699905.1"/>
    <property type="molecule type" value="Transcribed_RNA"/>
</dbReference>
<reference evidence="9" key="2">
    <citation type="submission" date="2021-11" db="EMBL/GenBank/DDBJ databases">
        <authorList>
            <consortium name="Genoscope - CEA"/>
            <person name="William W."/>
        </authorList>
    </citation>
    <scope>NUCLEOTIDE SEQUENCE</scope>
</reference>
<evidence type="ECO:0000256" key="3">
    <source>
        <dbReference type="ARBA" id="ARBA00012371"/>
    </source>
</evidence>
<evidence type="ECO:0000259" key="7">
    <source>
        <dbReference type="Pfam" id="PF01370"/>
    </source>
</evidence>
<dbReference type="PANTHER" id="PTHR43238">
    <property type="entry name" value="GDP-L-FUCOSE SYNTHASE"/>
    <property type="match status" value="1"/>
</dbReference>
<sequence>MSETNGKVVCMVTGGSGLYGMAIRAHVDSSAEEKDATWVFLSSKDGDLRDRKATEAIFERVRPTHVIHLAAMVGGLFANMSKKVEFYRENMLMNDNVMECCRIYKVQKLVSCLSTCIFPDKTTYPIDETMIHDGAPHLSNEGYAYAKRMIDVMNRCYKDEYGCNFTSVIPTNIYGPHDNYSIQGGHVVPGLIHKCYLAKKNGTPFEVWGTGSPLRQFIYSGDLAALTVWVLRSYDSTDPIILSVPEEKEVTIKDVALMIRDAMEFKGEVKFLTDKADGQYKKTASNEKLAGLRPDFQFTPMAEGLKKACDWFCANYETCRK</sequence>
<dbReference type="AlphaFoldDB" id="A0A7S4EAF3"/>
<comment type="similarity">
    <text evidence="2">Belongs to the NAD(P)-dependent epimerase/dehydratase family. Fucose synthase subfamily.</text>
</comment>
<dbReference type="CDD" id="cd05239">
    <property type="entry name" value="GDP_FS_SDR_e"/>
    <property type="match status" value="1"/>
</dbReference>
<dbReference type="OrthoDB" id="202470at2759"/>
<dbReference type="EMBL" id="CAKKNE010000006">
    <property type="protein sequence ID" value="CAH0378654.1"/>
    <property type="molecule type" value="Genomic_DNA"/>
</dbReference>
<proteinExistence type="inferred from homology"/>
<dbReference type="Proteomes" id="UP000789595">
    <property type="component" value="Unassembled WGS sequence"/>
</dbReference>
<evidence type="ECO:0000256" key="4">
    <source>
        <dbReference type="ARBA" id="ARBA00022857"/>
    </source>
</evidence>
<dbReference type="GO" id="GO:0042351">
    <property type="term" value="P:'de novo' GDP-L-fucose biosynthetic process"/>
    <property type="evidence" value="ECO:0007669"/>
    <property type="project" value="UniProtKB-UniPathway"/>
</dbReference>
<evidence type="ECO:0000256" key="2">
    <source>
        <dbReference type="ARBA" id="ARBA00005959"/>
    </source>
</evidence>
<keyword evidence="6" id="KW-0413">Isomerase</keyword>